<dbReference type="Proteomes" id="UP000221080">
    <property type="component" value="Chromosome 8"/>
</dbReference>
<dbReference type="KEGG" id="ipu:108268760"/>
<feature type="transmembrane region" description="Helical" evidence="1">
    <location>
        <begin position="12"/>
        <end position="30"/>
    </location>
</feature>
<reference evidence="2" key="1">
    <citation type="journal article" date="2016" name="Nat. Commun.">
        <title>The channel catfish genome sequence provides insights into the evolution of scale formation in teleosts.</title>
        <authorList>
            <person name="Liu Z."/>
            <person name="Liu S."/>
            <person name="Yao J."/>
            <person name="Bao L."/>
            <person name="Zhang J."/>
            <person name="Li Y."/>
            <person name="Jiang C."/>
            <person name="Sun L."/>
            <person name="Wang R."/>
            <person name="Zhang Y."/>
            <person name="Zhou T."/>
            <person name="Zeng Q."/>
            <person name="Fu Q."/>
            <person name="Gao S."/>
            <person name="Li N."/>
            <person name="Koren S."/>
            <person name="Jiang Y."/>
            <person name="Zimin A."/>
            <person name="Xu P."/>
            <person name="Phillippy A.M."/>
            <person name="Geng X."/>
            <person name="Song L."/>
            <person name="Sun F."/>
            <person name="Li C."/>
            <person name="Wang X."/>
            <person name="Chen A."/>
            <person name="Jin Y."/>
            <person name="Yuan Z."/>
            <person name="Yang Y."/>
            <person name="Tan S."/>
            <person name="Peatman E."/>
            <person name="Lu J."/>
            <person name="Qin Z."/>
            <person name="Dunham R."/>
            <person name="Li Z."/>
            <person name="Sonstegard T."/>
            <person name="Feng J."/>
            <person name="Danzmann R.G."/>
            <person name="Schroeder S."/>
            <person name="Scheffler B."/>
            <person name="Duke M.V."/>
            <person name="Ballard L."/>
            <person name="Kucuktas H."/>
            <person name="Kaltenboeck L."/>
            <person name="Liu H."/>
            <person name="Armbruster J."/>
            <person name="Xie Y."/>
            <person name="Kirby M.L."/>
            <person name="Tian Y."/>
            <person name="Flanagan M.E."/>
            <person name="Mu W."/>
            <person name="Waldbieser G.C."/>
        </authorList>
    </citation>
    <scope>NUCLEOTIDE SEQUENCE [LARGE SCALE GENOMIC DNA]</scope>
    <source>
        <strain evidence="2">SDA103</strain>
    </source>
</reference>
<evidence type="ECO:0000256" key="1">
    <source>
        <dbReference type="SAM" id="Phobius"/>
    </source>
</evidence>
<name>A0A9F7TK45_ICTPU</name>
<dbReference type="RefSeq" id="XP_053538278.1">
    <property type="nucleotide sequence ID" value="XM_053682303.1"/>
</dbReference>
<dbReference type="GeneID" id="108268760"/>
<organism evidence="2 3">
    <name type="scientific">Ictalurus punctatus</name>
    <name type="common">Channel catfish</name>
    <name type="synonym">Silurus punctatus</name>
    <dbReference type="NCBI Taxonomy" id="7998"/>
    <lineage>
        <taxon>Eukaryota</taxon>
        <taxon>Metazoa</taxon>
        <taxon>Chordata</taxon>
        <taxon>Craniata</taxon>
        <taxon>Vertebrata</taxon>
        <taxon>Euteleostomi</taxon>
        <taxon>Actinopterygii</taxon>
        <taxon>Neopterygii</taxon>
        <taxon>Teleostei</taxon>
        <taxon>Ostariophysi</taxon>
        <taxon>Siluriformes</taxon>
        <taxon>Ictaluridae</taxon>
        <taxon>Ictalurus</taxon>
    </lineage>
</organism>
<keyword evidence="1" id="KW-0472">Membrane</keyword>
<keyword evidence="1" id="KW-1133">Transmembrane helix</keyword>
<keyword evidence="1" id="KW-0812">Transmembrane</keyword>
<keyword evidence="2" id="KW-1185">Reference proteome</keyword>
<dbReference type="AlphaFoldDB" id="A0A9F7TK45"/>
<reference evidence="3" key="2">
    <citation type="submission" date="2025-08" db="UniProtKB">
        <authorList>
            <consortium name="RefSeq"/>
        </authorList>
    </citation>
    <scope>IDENTIFICATION</scope>
    <source>
        <tissue evidence="3">Blood</tissue>
    </source>
</reference>
<evidence type="ECO:0000313" key="3">
    <source>
        <dbReference type="RefSeq" id="XP_053538278.1"/>
    </source>
</evidence>
<gene>
    <name evidence="3" type="primary">LOC108268760</name>
</gene>
<accession>A0A9F7TK45</accession>
<protein>
    <submittedName>
        <fullName evidence="3">Uncharacterized protein LOC108268760</fullName>
    </submittedName>
</protein>
<proteinExistence type="predicted"/>
<sequence length="87" mass="10115">MNTHEKTVPGLGTALCLCALLIFCLIYFILRRRKRDKINASADDCPGLRQESHVDSLTYEALQLFKRKFQPGERDYLVYTDVMYVKL</sequence>
<evidence type="ECO:0000313" key="2">
    <source>
        <dbReference type="Proteomes" id="UP000221080"/>
    </source>
</evidence>